<sequence length="200" mass="22601">MSMVTPSTWSPWLSLPDAVDKLTDYLRTVEPGTVTAPLARTCELSNLKPKSSRGTPDGFSSVLGYSRHTFKLADNHLALSHQPGGQELVPKRAAQLEGENPDYATQDLFNVIADNDFPSWTACIRFMEPEQAKKFRYHIFDISKVWSQKDPENYFAEVEQTAYSPGNMVPGIVASFNRMPQDRLFSHSNTHRHHLDSNFN</sequence>
<dbReference type="InterPro" id="IPR011614">
    <property type="entry name" value="Catalase_core"/>
</dbReference>
<dbReference type="STRING" id="215637.A0A4V1J475"/>
<dbReference type="SMART" id="SM01060">
    <property type="entry name" value="Catalase"/>
    <property type="match status" value="1"/>
</dbReference>
<keyword evidence="9" id="KW-1185">Reference proteome</keyword>
<dbReference type="PANTHER" id="PTHR11465">
    <property type="entry name" value="CATALASE"/>
    <property type="match status" value="1"/>
</dbReference>
<organism evidence="8 9">
    <name type="scientific">Dimargaris cristalligena</name>
    <dbReference type="NCBI Taxonomy" id="215637"/>
    <lineage>
        <taxon>Eukaryota</taxon>
        <taxon>Fungi</taxon>
        <taxon>Fungi incertae sedis</taxon>
        <taxon>Zoopagomycota</taxon>
        <taxon>Kickxellomycotina</taxon>
        <taxon>Dimargaritomycetes</taxon>
        <taxon>Dimargaritales</taxon>
        <taxon>Dimargaritaceae</taxon>
        <taxon>Dimargaris</taxon>
    </lineage>
</organism>
<dbReference type="PANTHER" id="PTHR11465:SF9">
    <property type="entry name" value="CATALASE"/>
    <property type="match status" value="1"/>
</dbReference>
<dbReference type="GO" id="GO:0005777">
    <property type="term" value="C:peroxisome"/>
    <property type="evidence" value="ECO:0007669"/>
    <property type="project" value="TreeGrafter"/>
</dbReference>
<dbReference type="InterPro" id="IPR018028">
    <property type="entry name" value="Catalase"/>
</dbReference>
<keyword evidence="3" id="KW-0349">Heme</keyword>
<gene>
    <name evidence="8" type="ORF">BJ085DRAFT_30269</name>
</gene>
<accession>A0A4V1J475</accession>
<evidence type="ECO:0000256" key="4">
    <source>
        <dbReference type="ARBA" id="ARBA00022723"/>
    </source>
</evidence>
<dbReference type="Gene3D" id="2.40.180.10">
    <property type="entry name" value="Catalase core domain"/>
    <property type="match status" value="1"/>
</dbReference>
<dbReference type="GO" id="GO:0004096">
    <property type="term" value="F:catalase activity"/>
    <property type="evidence" value="ECO:0007669"/>
    <property type="project" value="InterPro"/>
</dbReference>
<dbReference type="PRINTS" id="PR00067">
    <property type="entry name" value="CATALASE"/>
</dbReference>
<dbReference type="AlphaFoldDB" id="A0A4V1J475"/>
<evidence type="ECO:0000256" key="1">
    <source>
        <dbReference type="ARBA" id="ARBA00005329"/>
    </source>
</evidence>
<evidence type="ECO:0000313" key="8">
    <source>
        <dbReference type="EMBL" id="RKP34579.1"/>
    </source>
</evidence>
<dbReference type="Proteomes" id="UP000268162">
    <property type="component" value="Unassembled WGS sequence"/>
</dbReference>
<evidence type="ECO:0000256" key="2">
    <source>
        <dbReference type="ARBA" id="ARBA00022559"/>
    </source>
</evidence>
<keyword evidence="2" id="KW-0575">Peroxidase</keyword>
<evidence type="ECO:0000256" key="3">
    <source>
        <dbReference type="ARBA" id="ARBA00022617"/>
    </source>
</evidence>
<keyword evidence="6" id="KW-0408">Iron</keyword>
<comment type="similarity">
    <text evidence="1">Belongs to the catalase family.</text>
</comment>
<dbReference type="GO" id="GO:0042744">
    <property type="term" value="P:hydrogen peroxide catabolic process"/>
    <property type="evidence" value="ECO:0007669"/>
    <property type="project" value="TreeGrafter"/>
</dbReference>
<proteinExistence type="inferred from homology"/>
<keyword evidence="4" id="KW-0479">Metal-binding</keyword>
<dbReference type="InterPro" id="IPR020835">
    <property type="entry name" value="Catalase_sf"/>
</dbReference>
<dbReference type="GO" id="GO:0042542">
    <property type="term" value="P:response to hydrogen peroxide"/>
    <property type="evidence" value="ECO:0007669"/>
    <property type="project" value="TreeGrafter"/>
</dbReference>
<dbReference type="EMBL" id="ML003148">
    <property type="protein sequence ID" value="RKP34579.1"/>
    <property type="molecule type" value="Genomic_DNA"/>
</dbReference>
<evidence type="ECO:0000259" key="7">
    <source>
        <dbReference type="SMART" id="SM01060"/>
    </source>
</evidence>
<name>A0A4V1J475_9FUNG</name>
<dbReference type="GO" id="GO:0046872">
    <property type="term" value="F:metal ion binding"/>
    <property type="evidence" value="ECO:0007669"/>
    <property type="project" value="UniProtKB-KW"/>
</dbReference>
<protein>
    <submittedName>
        <fullName evidence="8">Catalase-like domain-containing protein</fullName>
    </submittedName>
</protein>
<dbReference type="GO" id="GO:0020037">
    <property type="term" value="F:heme binding"/>
    <property type="evidence" value="ECO:0007669"/>
    <property type="project" value="InterPro"/>
</dbReference>
<reference evidence="9" key="1">
    <citation type="journal article" date="2018" name="Nat. Microbiol.">
        <title>Leveraging single-cell genomics to expand the fungal tree of life.</title>
        <authorList>
            <person name="Ahrendt S.R."/>
            <person name="Quandt C.A."/>
            <person name="Ciobanu D."/>
            <person name="Clum A."/>
            <person name="Salamov A."/>
            <person name="Andreopoulos B."/>
            <person name="Cheng J.F."/>
            <person name="Woyke T."/>
            <person name="Pelin A."/>
            <person name="Henrissat B."/>
            <person name="Reynolds N.K."/>
            <person name="Benny G.L."/>
            <person name="Smith M.E."/>
            <person name="James T.Y."/>
            <person name="Grigoriev I.V."/>
        </authorList>
    </citation>
    <scope>NUCLEOTIDE SEQUENCE [LARGE SCALE GENOMIC DNA]</scope>
    <source>
        <strain evidence="9">RSA 468</strain>
    </source>
</reference>
<feature type="domain" description="Catalase core" evidence="7">
    <location>
        <begin position="5"/>
        <end position="200"/>
    </location>
</feature>
<evidence type="ECO:0000313" key="9">
    <source>
        <dbReference type="Proteomes" id="UP000268162"/>
    </source>
</evidence>
<dbReference type="Pfam" id="PF00199">
    <property type="entry name" value="Catalase"/>
    <property type="match status" value="1"/>
</dbReference>
<evidence type="ECO:0000256" key="5">
    <source>
        <dbReference type="ARBA" id="ARBA00023002"/>
    </source>
</evidence>
<evidence type="ECO:0000256" key="6">
    <source>
        <dbReference type="ARBA" id="ARBA00023004"/>
    </source>
</evidence>
<dbReference type="GO" id="GO:0005739">
    <property type="term" value="C:mitochondrion"/>
    <property type="evidence" value="ECO:0007669"/>
    <property type="project" value="TreeGrafter"/>
</dbReference>
<keyword evidence="5" id="KW-0560">Oxidoreductase</keyword>
<dbReference type="SUPFAM" id="SSF56634">
    <property type="entry name" value="Heme-dependent catalase-like"/>
    <property type="match status" value="1"/>
</dbReference>
<dbReference type="PROSITE" id="PS51402">
    <property type="entry name" value="CATALASE_3"/>
    <property type="match status" value="1"/>
</dbReference>